<organism evidence="1">
    <name type="scientific">Ulva intestinalis</name>
    <name type="common">Hollow green nori</name>
    <name type="synonym">Enteromorpha intestinalis</name>
    <dbReference type="NCBI Taxonomy" id="3116"/>
    <lineage>
        <taxon>Eukaryota</taxon>
        <taxon>Viridiplantae</taxon>
        <taxon>Chlorophyta</taxon>
        <taxon>core chlorophytes</taxon>
        <taxon>Ulvophyceae</taxon>
        <taxon>OUU clade</taxon>
        <taxon>Ulvales</taxon>
        <taxon>Ulvaceae</taxon>
        <taxon>Ulva</taxon>
    </lineage>
</organism>
<gene>
    <name evidence="1" type="primary">orf103</name>
</gene>
<geneLocation type="chloroplast" evidence="1"/>
<evidence type="ECO:0000313" key="1">
    <source>
        <dbReference type="EMBL" id="QXI88198.1"/>
    </source>
</evidence>
<proteinExistence type="predicted"/>
<dbReference type="EMBL" id="MZ158703">
    <property type="protein sequence ID" value="QXI88198.1"/>
    <property type="molecule type" value="Genomic_DNA"/>
</dbReference>
<name>A0A8F5AQB3_ULVIN</name>
<keyword evidence="1" id="KW-0934">Plastid</keyword>
<dbReference type="AlphaFoldDB" id="A0A8F5AQB3"/>
<accession>A0A8F5AQB3</accession>
<protein>
    <submittedName>
        <fullName evidence="1">Uncharacterized protein</fullName>
    </submittedName>
</protein>
<reference evidence="1" key="1">
    <citation type="submission" date="2021-05" db="EMBL/GenBank/DDBJ databases">
        <authorList>
            <person name="Wang H."/>
            <person name="Liu F."/>
            <person name="Wang J."/>
            <person name="Chen N."/>
        </authorList>
    </citation>
    <scope>NUCLEOTIDE SEQUENCE</scope>
    <source>
        <strain evidence="1">CNS00531</strain>
    </source>
</reference>
<keyword evidence="1" id="KW-0150">Chloroplast</keyword>
<sequence length="103" mass="11478">MDSDKDDFNAGQDTGGDTDTKVTYVCFSILLEDQIVKNLNKLGVLKLGDTKTSKIIQNISIINLTSKSSAVKSGFIYYWKASFYSTSSSEQTDFLKKHILCHL</sequence>